<dbReference type="HOGENOM" id="CLU_3381526_0_0_9"/>
<dbReference type="AlphaFoldDB" id="C8W1M7"/>
<name>C8W1M7_DESAS</name>
<evidence type="ECO:0000313" key="1">
    <source>
        <dbReference type="EMBL" id="ACV63498.1"/>
    </source>
</evidence>
<sequence length="33" mass="3759">MNEFGTLNQKLLVGINAIIKLAQLREKNKLIAY</sequence>
<dbReference type="STRING" id="485916.Dtox_2719"/>
<dbReference type="Proteomes" id="UP000002217">
    <property type="component" value="Chromosome"/>
</dbReference>
<dbReference type="EMBL" id="CP001720">
    <property type="protein sequence ID" value="ACV63498.1"/>
    <property type="molecule type" value="Genomic_DNA"/>
</dbReference>
<reference evidence="1 2" key="1">
    <citation type="journal article" date="2009" name="Stand. Genomic Sci.">
        <title>Complete genome sequence of Desulfotomaculum acetoxidans type strain (5575).</title>
        <authorList>
            <person name="Spring S."/>
            <person name="Lapidus A."/>
            <person name="Schroder M."/>
            <person name="Gleim D."/>
            <person name="Sims D."/>
            <person name="Meincke L."/>
            <person name="Glavina Del Rio T."/>
            <person name="Tice H."/>
            <person name="Copeland A."/>
            <person name="Cheng J.F."/>
            <person name="Lucas S."/>
            <person name="Chen F."/>
            <person name="Nolan M."/>
            <person name="Bruce D."/>
            <person name="Goodwin L."/>
            <person name="Pitluck S."/>
            <person name="Ivanova N."/>
            <person name="Mavromatis K."/>
            <person name="Mikhailova N."/>
            <person name="Pati A."/>
            <person name="Chen A."/>
            <person name="Palaniappan K."/>
            <person name="Land M."/>
            <person name="Hauser L."/>
            <person name="Chang Y.J."/>
            <person name="Jeffries C.D."/>
            <person name="Chain P."/>
            <person name="Saunders E."/>
            <person name="Brettin T."/>
            <person name="Detter J.C."/>
            <person name="Goker M."/>
            <person name="Bristow J."/>
            <person name="Eisen J.A."/>
            <person name="Markowitz V."/>
            <person name="Hugenholtz P."/>
            <person name="Kyrpides N.C."/>
            <person name="Klenk H.P."/>
            <person name="Han C."/>
        </authorList>
    </citation>
    <scope>NUCLEOTIDE SEQUENCE [LARGE SCALE GENOMIC DNA]</scope>
    <source>
        <strain evidence="2">ATCC 49208 / DSM 771 / VKM B-1644</strain>
    </source>
</reference>
<protein>
    <submittedName>
        <fullName evidence="1">Uncharacterized protein</fullName>
    </submittedName>
</protein>
<organism evidence="1 2">
    <name type="scientific">Desulfofarcimen acetoxidans (strain ATCC 49208 / DSM 771 / KCTC 5769 / VKM B-1644 / 5575)</name>
    <name type="common">Desulfotomaculum acetoxidans</name>
    <dbReference type="NCBI Taxonomy" id="485916"/>
    <lineage>
        <taxon>Bacteria</taxon>
        <taxon>Bacillati</taxon>
        <taxon>Bacillota</taxon>
        <taxon>Clostridia</taxon>
        <taxon>Eubacteriales</taxon>
        <taxon>Peptococcaceae</taxon>
        <taxon>Desulfofarcimen</taxon>
    </lineage>
</organism>
<keyword evidence="2" id="KW-1185">Reference proteome</keyword>
<gene>
    <name evidence="1" type="ordered locus">Dtox_2719</name>
</gene>
<proteinExistence type="predicted"/>
<evidence type="ECO:0000313" key="2">
    <source>
        <dbReference type="Proteomes" id="UP000002217"/>
    </source>
</evidence>
<accession>C8W1M7</accession>
<dbReference type="KEGG" id="dae:Dtox_2719"/>